<feature type="region of interest" description="Disordered" evidence="1">
    <location>
        <begin position="1"/>
        <end position="62"/>
    </location>
</feature>
<comment type="caution">
    <text evidence="2">The sequence shown here is derived from an EMBL/GenBank/DDBJ whole genome shotgun (WGS) entry which is preliminary data.</text>
</comment>
<accession>A1ZE91</accession>
<keyword evidence="3" id="KW-1185">Reference proteome</keyword>
<gene>
    <name evidence="2" type="ORF">M23134_04232</name>
</gene>
<evidence type="ECO:0000256" key="1">
    <source>
        <dbReference type="SAM" id="MobiDB-lite"/>
    </source>
</evidence>
<sequence length="62" mass="6720">MSKSSEKTSTEGVISKGNNIRHQVPTSAAKLSSPHLSSATQAVQAYNQRMTQPENKGLSYKK</sequence>
<dbReference type="EMBL" id="AAWS01000003">
    <property type="protein sequence ID" value="EAY31399.1"/>
    <property type="molecule type" value="Genomic_DNA"/>
</dbReference>
<reference evidence="2 3" key="1">
    <citation type="submission" date="2007-01" db="EMBL/GenBank/DDBJ databases">
        <authorList>
            <person name="Haygood M."/>
            <person name="Podell S."/>
            <person name="Anderson C."/>
            <person name="Hopkinson B."/>
            <person name="Roe K."/>
            <person name="Barbeau K."/>
            <person name="Gaasterland T."/>
            <person name="Ferriera S."/>
            <person name="Johnson J."/>
            <person name="Kravitz S."/>
            <person name="Beeson K."/>
            <person name="Sutton G."/>
            <person name="Rogers Y.-H."/>
            <person name="Friedman R."/>
            <person name="Frazier M."/>
            <person name="Venter J.C."/>
        </authorList>
    </citation>
    <scope>NUCLEOTIDE SEQUENCE [LARGE SCALE GENOMIC DNA]</scope>
    <source>
        <strain evidence="2 3">ATCC 23134</strain>
    </source>
</reference>
<name>A1ZE91_MICM2</name>
<organism evidence="2 3">
    <name type="scientific">Microscilla marina ATCC 23134</name>
    <dbReference type="NCBI Taxonomy" id="313606"/>
    <lineage>
        <taxon>Bacteria</taxon>
        <taxon>Pseudomonadati</taxon>
        <taxon>Bacteroidota</taxon>
        <taxon>Cytophagia</taxon>
        <taxon>Cytophagales</taxon>
        <taxon>Microscillaceae</taxon>
        <taxon>Microscilla</taxon>
    </lineage>
</organism>
<dbReference type="AlphaFoldDB" id="A1ZE91"/>
<dbReference type="Proteomes" id="UP000004095">
    <property type="component" value="Unassembled WGS sequence"/>
</dbReference>
<evidence type="ECO:0000313" key="3">
    <source>
        <dbReference type="Proteomes" id="UP000004095"/>
    </source>
</evidence>
<protein>
    <submittedName>
        <fullName evidence="2">Uncharacterized protein</fullName>
    </submittedName>
</protein>
<proteinExistence type="predicted"/>
<evidence type="ECO:0000313" key="2">
    <source>
        <dbReference type="EMBL" id="EAY31399.1"/>
    </source>
</evidence>
<feature type="compositionally biased region" description="Polar residues" evidence="1">
    <location>
        <begin position="10"/>
        <end position="54"/>
    </location>
</feature>
<dbReference type="RefSeq" id="WP_002693975.1">
    <property type="nucleotide sequence ID" value="NZ_AAWS01000003.1"/>
</dbReference>